<dbReference type="GO" id="GO:0043546">
    <property type="term" value="F:molybdopterin cofactor binding"/>
    <property type="evidence" value="ECO:0007669"/>
    <property type="project" value="InterPro"/>
</dbReference>
<protein>
    <submittedName>
        <fullName evidence="14">Formate dehydrogenase-N subunit alpha</fullName>
    </submittedName>
</protein>
<keyword evidence="9" id="KW-0560">Oxidoreductase</keyword>
<dbReference type="Proteomes" id="UP000235881">
    <property type="component" value="Unassembled WGS sequence"/>
</dbReference>
<dbReference type="InterPro" id="IPR009010">
    <property type="entry name" value="Asp_de-COase-like_dom_sf"/>
</dbReference>
<evidence type="ECO:0000256" key="6">
    <source>
        <dbReference type="ARBA" id="ARBA00022729"/>
    </source>
</evidence>
<dbReference type="Pfam" id="PF00384">
    <property type="entry name" value="Molybdopterin"/>
    <property type="match status" value="1"/>
</dbReference>
<dbReference type="Pfam" id="PF01568">
    <property type="entry name" value="Molydop_binding"/>
    <property type="match status" value="1"/>
</dbReference>
<dbReference type="SUPFAM" id="SSF50692">
    <property type="entry name" value="ADC-like"/>
    <property type="match status" value="1"/>
</dbReference>
<evidence type="ECO:0000259" key="12">
    <source>
        <dbReference type="Pfam" id="PF00384"/>
    </source>
</evidence>
<dbReference type="GO" id="GO:0009061">
    <property type="term" value="P:anaerobic respiration"/>
    <property type="evidence" value="ECO:0007669"/>
    <property type="project" value="TreeGrafter"/>
</dbReference>
<dbReference type="SUPFAM" id="SSF53706">
    <property type="entry name" value="Formate dehydrogenase/DMSO reductase, domains 1-3"/>
    <property type="match status" value="1"/>
</dbReference>
<dbReference type="GO" id="GO:0051539">
    <property type="term" value="F:4 iron, 4 sulfur cluster binding"/>
    <property type="evidence" value="ECO:0007669"/>
    <property type="project" value="UniProtKB-KW"/>
</dbReference>
<dbReference type="PANTHER" id="PTHR43598">
    <property type="entry name" value="TUNGSTEN-CONTAINING FORMYLMETHANOFURAN DEHYDROGENASE 2 SUBUNIT B"/>
    <property type="match status" value="1"/>
</dbReference>
<keyword evidence="15" id="KW-1185">Reference proteome</keyword>
<evidence type="ECO:0000256" key="11">
    <source>
        <dbReference type="ARBA" id="ARBA00023014"/>
    </source>
</evidence>
<feature type="domain" description="Molybdopterin dinucleotide-binding" evidence="13">
    <location>
        <begin position="700"/>
        <end position="816"/>
    </location>
</feature>
<comment type="caution">
    <text evidence="14">The sequence shown here is derived from an EMBL/GenBank/DDBJ whole genome shotgun (WGS) entry which is preliminary data.</text>
</comment>
<dbReference type="CDD" id="cd02792">
    <property type="entry name" value="MopB_CT_Formate-Dh-Na-like"/>
    <property type="match status" value="1"/>
</dbReference>
<evidence type="ECO:0000256" key="1">
    <source>
        <dbReference type="ARBA" id="ARBA00001966"/>
    </source>
</evidence>
<dbReference type="GO" id="GO:0042597">
    <property type="term" value="C:periplasmic space"/>
    <property type="evidence" value="ECO:0007669"/>
    <property type="project" value="UniProtKB-SubCell"/>
</dbReference>
<dbReference type="AlphaFoldDB" id="A0A8E2QCN7"/>
<evidence type="ECO:0000256" key="2">
    <source>
        <dbReference type="ARBA" id="ARBA00004418"/>
    </source>
</evidence>
<keyword evidence="5" id="KW-0479">Metal-binding</keyword>
<comment type="cofactor">
    <cofactor evidence="1">
        <name>[4Fe-4S] cluster</name>
        <dbReference type="ChEBI" id="CHEBI:49883"/>
    </cofactor>
</comment>
<dbReference type="FunFam" id="3.40.50.740:FF:000007">
    <property type="entry name" value="Formate dehydrogenase, alpha subunit, selenocysteine-containing"/>
    <property type="match status" value="1"/>
</dbReference>
<dbReference type="PANTHER" id="PTHR43598:SF1">
    <property type="entry name" value="FORMATE DEHYDROGENASE-O MAJOR SUBUNIT"/>
    <property type="match status" value="1"/>
</dbReference>
<dbReference type="Gene3D" id="3.40.50.740">
    <property type="match status" value="1"/>
</dbReference>
<keyword evidence="7" id="KW-0574">Periplasm</keyword>
<evidence type="ECO:0000259" key="13">
    <source>
        <dbReference type="Pfam" id="PF01568"/>
    </source>
</evidence>
<evidence type="ECO:0000256" key="10">
    <source>
        <dbReference type="ARBA" id="ARBA00023004"/>
    </source>
</evidence>
<keyword evidence="11" id="KW-0411">Iron-sulfur</keyword>
<name>A0A8E2QCN7_9GAMM</name>
<reference evidence="14 15" key="1">
    <citation type="submission" date="2018-01" db="EMBL/GenBank/DDBJ databases">
        <title>Denitrification phenotypes of diverse strains of Pseudomonas stutzeri.</title>
        <authorList>
            <person name="Milligan D.A."/>
            <person name="Bergaust L."/>
            <person name="Bakken L.R."/>
            <person name="Frostegard A."/>
        </authorList>
    </citation>
    <scope>NUCLEOTIDE SEQUENCE [LARGE SCALE GENOMIC DNA]</scope>
    <source>
        <strain evidence="14 15">DSM 50238</strain>
    </source>
</reference>
<dbReference type="GO" id="GO:0030151">
    <property type="term" value="F:molybdenum ion binding"/>
    <property type="evidence" value="ECO:0007669"/>
    <property type="project" value="TreeGrafter"/>
</dbReference>
<organism evidence="14 15">
    <name type="scientific">Stutzerimonas degradans</name>
    <dbReference type="NCBI Taxonomy" id="2968968"/>
    <lineage>
        <taxon>Bacteria</taxon>
        <taxon>Pseudomonadati</taxon>
        <taxon>Pseudomonadota</taxon>
        <taxon>Gammaproteobacteria</taxon>
        <taxon>Pseudomonadales</taxon>
        <taxon>Pseudomonadaceae</taxon>
        <taxon>Stutzerimonas</taxon>
    </lineage>
</organism>
<gene>
    <name evidence="14" type="primary">fdnG</name>
    <name evidence="14" type="ORF">CXK95_15175</name>
</gene>
<dbReference type="GO" id="GO:0008863">
    <property type="term" value="F:formate dehydrogenase (NAD+) activity"/>
    <property type="evidence" value="ECO:0007669"/>
    <property type="project" value="InterPro"/>
</dbReference>
<dbReference type="Gene3D" id="2.40.40.20">
    <property type="match status" value="1"/>
</dbReference>
<evidence type="ECO:0000313" key="15">
    <source>
        <dbReference type="Proteomes" id="UP000235881"/>
    </source>
</evidence>
<dbReference type="Gene3D" id="3.40.228.10">
    <property type="entry name" value="Dimethylsulfoxide Reductase, domain 2"/>
    <property type="match status" value="1"/>
</dbReference>
<comment type="similarity">
    <text evidence="3">Belongs to the prokaryotic molybdopterin-containing oxidoreductase family.</text>
</comment>
<dbReference type="FunFam" id="3.40.228.10:FF:000009">
    <property type="entry name" value="Formate dehydrogenase, alpha subunit, selenocysteine-containing"/>
    <property type="match status" value="1"/>
</dbReference>
<evidence type="ECO:0000256" key="7">
    <source>
        <dbReference type="ARBA" id="ARBA00022764"/>
    </source>
</evidence>
<dbReference type="FunFam" id="2.40.40.20:FF:000017">
    <property type="entry name" value="Formate dehydrogenase, alpha subunit"/>
    <property type="match status" value="1"/>
</dbReference>
<evidence type="ECO:0000313" key="14">
    <source>
        <dbReference type="EMBL" id="PNF75931.1"/>
    </source>
</evidence>
<evidence type="ECO:0000256" key="4">
    <source>
        <dbReference type="ARBA" id="ARBA00022485"/>
    </source>
</evidence>
<dbReference type="NCBIfam" id="TIGR01553">
    <property type="entry name" value="formate-DH-alph"/>
    <property type="match status" value="1"/>
</dbReference>
<keyword evidence="6" id="KW-0732">Signal</keyword>
<comment type="subcellular location">
    <subcellularLocation>
        <location evidence="2">Periplasm</location>
    </subcellularLocation>
</comment>
<feature type="domain" description="Molybdopterin oxidoreductase" evidence="12">
    <location>
        <begin position="12"/>
        <end position="392"/>
    </location>
</feature>
<keyword evidence="8" id="KW-0712">Selenocysteine</keyword>
<dbReference type="GO" id="GO:0009055">
    <property type="term" value="F:electron transfer activity"/>
    <property type="evidence" value="ECO:0007669"/>
    <property type="project" value="InterPro"/>
</dbReference>
<evidence type="ECO:0000256" key="5">
    <source>
        <dbReference type="ARBA" id="ARBA00022723"/>
    </source>
</evidence>
<dbReference type="InterPro" id="IPR006443">
    <property type="entry name" value="Formate-DH-alph_fdnG"/>
</dbReference>
<evidence type="ECO:0000256" key="3">
    <source>
        <dbReference type="ARBA" id="ARBA00010312"/>
    </source>
</evidence>
<keyword evidence="10" id="KW-0408">Iron</keyword>
<dbReference type="InterPro" id="IPR006657">
    <property type="entry name" value="MoPterin_dinucl-bd_dom"/>
</dbReference>
<dbReference type="EMBL" id="POUK01000005">
    <property type="protein sequence ID" value="PNF75931.1"/>
    <property type="molecule type" value="Genomic_DNA"/>
</dbReference>
<evidence type="ECO:0000256" key="9">
    <source>
        <dbReference type="ARBA" id="ARBA00023002"/>
    </source>
</evidence>
<dbReference type="InterPro" id="IPR006656">
    <property type="entry name" value="Mopterin_OxRdtase"/>
</dbReference>
<keyword evidence="4" id="KW-0004">4Fe-4S</keyword>
<dbReference type="GO" id="GO:0047111">
    <property type="term" value="F:formate dehydrogenase (cytochrome-c-553) activity"/>
    <property type="evidence" value="ECO:0007669"/>
    <property type="project" value="InterPro"/>
</dbReference>
<proteinExistence type="inferred from homology"/>
<evidence type="ECO:0000256" key="8">
    <source>
        <dbReference type="ARBA" id="ARBA00022933"/>
    </source>
</evidence>
<sequence>MASLAPTFGRGAMTNHWSDIKNADLVLIMGGNAAEAHPCGFKWVTEAKAHNKARLVVVDPRFTRSASVADLYAPIRTGTDIAFLGGLINYLLENDKIQHEYVRNYTDVSFIVKEGFGFENGLFNGYDADKRSYPDKSSWGYELDEQGFAKVDPTLQHPRCVFQLLKQHYSRYTPDVVSNICGTPQDKMLKVWETIAETSAPGKAMTIMYALGWTQHSIGSQMIRTGAMVQLLLGNIGMPGGGMNALRGHSNIQGLTDLGLLSNLLPGYLTLPQDAEQDYAAYITKRTAKPIRPGQLSYWQNYEKFHVSLMKSWYGDNATAENNWGYDWLPKLDIPGYDVLKYFDMMYQGQVNGYFCQGFNPIASFPNKAKVSAALAKLKFLVIMDPLVTETSEFWRNAGEFNDVDTASIQTTVFRLPTTCFAEEDGSLVNSGRWLQWHWKAAEPPAQARTDVMIMGGLFHRLREMYRKEGGAYAEPLLNIDWPYLRPDEPSSEEIAREFSGKALADVTDPATGAVLAKAGEQLAGFGQLRADGSTASGCWIWCGAWTQAGNQMARRDNADPYGMGQTLGWAWAWPANRRILYNRASADVSGKPWDPEKKRLVWWNGKSWGGTDVPDFKVDSPPEAGMNPFIMNPEGVARLFAVDKMNEGPFPEHYEPFETPIGRNPMHPDNAQAISNPAARVFKNDMELFGTAEEFPYAATTYRLTEHFHFWTKHCRLNAITQPEQFVEIGEVLAKELGIAAGERVKVSSNRGYIKAVAVVTKRIKPLTVDGKTVHHIGIPLHWGFAGLARNGYLTNTLTPFVGDANTQTPEFKSFLVNVEKA</sequence>
<accession>A0A8E2QCN7</accession>
<dbReference type="FunFam" id="3.40.228.10:FF:000006">
    <property type="entry name" value="Formate dehydrogenase, alpha subunit, selenocysteine-containing"/>
    <property type="match status" value="1"/>
</dbReference>